<gene>
    <name evidence="2" type="ORF">E6H04_05135</name>
</gene>
<evidence type="ECO:0000313" key="2">
    <source>
        <dbReference type="EMBL" id="TMI82234.1"/>
    </source>
</evidence>
<reference evidence="2 3" key="1">
    <citation type="journal article" date="2019" name="Nat. Microbiol.">
        <title>Mediterranean grassland soil C-N compound turnover is dependent on rainfall and depth, and is mediated by genomically divergent microorganisms.</title>
        <authorList>
            <person name="Diamond S."/>
            <person name="Andeer P.F."/>
            <person name="Li Z."/>
            <person name="Crits-Christoph A."/>
            <person name="Burstein D."/>
            <person name="Anantharaman K."/>
            <person name="Lane K.R."/>
            <person name="Thomas B.C."/>
            <person name="Pan C."/>
            <person name="Northen T.R."/>
            <person name="Banfield J.F."/>
        </authorList>
    </citation>
    <scope>NUCLEOTIDE SEQUENCE [LARGE SCALE GENOMIC DNA]</scope>
    <source>
        <strain evidence="2">NP_7</strain>
    </source>
</reference>
<sequence length="184" mass="18514">MAAANGMANSTVASATYTILIPVPPPTFSPPGGTYGAPLSVTLSDTQSATIYYTTDGSTPTTASTVYAGAISVTQSMTIKAMAAASGMTNSSVASATYTLRTATPTFSPPAGTYVLPQLVSISDASPGATIYYTTDGSTPTTSSARYSGPILVVLTTTIRAMAVVPGWSQSPVASATYTNLLGL</sequence>
<feature type="domain" description="GH29D-like beta-sandwich" evidence="1">
    <location>
        <begin position="109"/>
        <end position="174"/>
    </location>
</feature>
<evidence type="ECO:0000313" key="3">
    <source>
        <dbReference type="Proteomes" id="UP000320048"/>
    </source>
</evidence>
<feature type="domain" description="GH29D-like beta-sandwich" evidence="1">
    <location>
        <begin position="30"/>
        <end position="94"/>
    </location>
</feature>
<dbReference type="AlphaFoldDB" id="A0A537JFF1"/>
<feature type="non-terminal residue" evidence="2">
    <location>
        <position position="1"/>
    </location>
</feature>
<accession>A0A537JFF1</accession>
<name>A0A537JFF1_9BACT</name>
<organism evidence="2 3">
    <name type="scientific">Candidatus Segetimicrobium genomatis</name>
    <dbReference type="NCBI Taxonomy" id="2569760"/>
    <lineage>
        <taxon>Bacteria</taxon>
        <taxon>Bacillati</taxon>
        <taxon>Candidatus Sysuimicrobiota</taxon>
        <taxon>Candidatus Sysuimicrobiia</taxon>
        <taxon>Candidatus Sysuimicrobiales</taxon>
        <taxon>Candidatus Segetimicrobiaceae</taxon>
        <taxon>Candidatus Segetimicrobium</taxon>
    </lineage>
</organism>
<comment type="caution">
    <text evidence="2">The sequence shown here is derived from an EMBL/GenBank/DDBJ whole genome shotgun (WGS) entry which is preliminary data.</text>
</comment>
<dbReference type="EMBL" id="VBAO01000136">
    <property type="protein sequence ID" value="TMI82234.1"/>
    <property type="molecule type" value="Genomic_DNA"/>
</dbReference>
<dbReference type="InterPro" id="IPR059177">
    <property type="entry name" value="GH29D-like_dom"/>
</dbReference>
<protein>
    <recommendedName>
        <fullName evidence="1">GH29D-like beta-sandwich domain-containing protein</fullName>
    </recommendedName>
</protein>
<dbReference type="Proteomes" id="UP000320048">
    <property type="component" value="Unassembled WGS sequence"/>
</dbReference>
<dbReference type="Pfam" id="PF13290">
    <property type="entry name" value="CHB_HEX_C_1"/>
    <property type="match status" value="2"/>
</dbReference>
<proteinExistence type="predicted"/>
<evidence type="ECO:0000259" key="1">
    <source>
        <dbReference type="Pfam" id="PF13290"/>
    </source>
</evidence>